<organism evidence="16 17">
    <name type="scientific">Paenibacillus physcomitrellae</name>
    <dbReference type="NCBI Taxonomy" id="1619311"/>
    <lineage>
        <taxon>Bacteria</taxon>
        <taxon>Bacillati</taxon>
        <taxon>Bacillota</taxon>
        <taxon>Bacilli</taxon>
        <taxon>Bacillales</taxon>
        <taxon>Paenibacillaceae</taxon>
        <taxon>Paenibacillus</taxon>
    </lineage>
</organism>
<feature type="domain" description="AAA+ ATPase" evidence="14">
    <location>
        <begin position="112"/>
        <end position="259"/>
    </location>
</feature>
<keyword evidence="5" id="KW-1003">Cell membrane</keyword>
<keyword evidence="17" id="KW-1185">Reference proteome</keyword>
<dbReference type="PANTHER" id="PTHR43134:SF3">
    <property type="entry name" value="FLAGELLAR BIOSYNTHESIS PROTEIN FLHF"/>
    <property type="match status" value="1"/>
</dbReference>
<comment type="similarity">
    <text evidence="2">Belongs to the GTP-binding SRP family.</text>
</comment>
<keyword evidence="4" id="KW-0813">Transport</keyword>
<dbReference type="Proteomes" id="UP000609323">
    <property type="component" value="Unassembled WGS sequence"/>
</dbReference>
<dbReference type="PANTHER" id="PTHR43134">
    <property type="entry name" value="SIGNAL RECOGNITION PARTICLE RECEPTOR SUBUNIT ALPHA"/>
    <property type="match status" value="1"/>
</dbReference>
<evidence type="ECO:0000259" key="14">
    <source>
        <dbReference type="SMART" id="SM00382"/>
    </source>
</evidence>
<keyword evidence="11" id="KW-1006">Bacterial flagellum protein export</keyword>
<comment type="subcellular location">
    <subcellularLocation>
        <location evidence="1">Cell membrane</location>
        <topology evidence="1">Peripheral membrane protein</topology>
        <orientation evidence="1">Cytoplasmic side</orientation>
    </subcellularLocation>
</comment>
<evidence type="ECO:0000256" key="5">
    <source>
        <dbReference type="ARBA" id="ARBA00022475"/>
    </source>
</evidence>
<gene>
    <name evidence="16" type="primary">flhF</name>
    <name evidence="16" type="ORF">GCM10010917_26070</name>
</gene>
<comment type="function">
    <text evidence="12">Necessary for flagellar biosynthesis. May be involved in translocation of the flagellum.</text>
</comment>
<keyword evidence="10" id="KW-0472">Membrane</keyword>
<evidence type="ECO:0000256" key="8">
    <source>
        <dbReference type="ARBA" id="ARBA00022927"/>
    </source>
</evidence>
<evidence type="ECO:0000313" key="16">
    <source>
        <dbReference type="EMBL" id="GGA39592.1"/>
    </source>
</evidence>
<dbReference type="Gene3D" id="3.40.50.300">
    <property type="entry name" value="P-loop containing nucleotide triphosphate hydrolases"/>
    <property type="match status" value="1"/>
</dbReference>
<evidence type="ECO:0000256" key="9">
    <source>
        <dbReference type="ARBA" id="ARBA00023134"/>
    </source>
</evidence>
<accession>A0ABQ1G9W7</accession>
<name>A0ABQ1G9W7_9BACL</name>
<keyword evidence="7" id="KW-1005">Bacterial flagellum biogenesis</keyword>
<evidence type="ECO:0000313" key="17">
    <source>
        <dbReference type="Proteomes" id="UP000609323"/>
    </source>
</evidence>
<keyword evidence="8" id="KW-0653">Protein transport</keyword>
<dbReference type="InterPro" id="IPR047040">
    <property type="entry name" value="FlhF__GTPase_dom"/>
</dbReference>
<evidence type="ECO:0000256" key="3">
    <source>
        <dbReference type="ARBA" id="ARBA00014919"/>
    </source>
</evidence>
<keyword evidence="16" id="KW-0969">Cilium</keyword>
<evidence type="ECO:0000256" key="10">
    <source>
        <dbReference type="ARBA" id="ARBA00023136"/>
    </source>
</evidence>
<dbReference type="CDD" id="cd17873">
    <property type="entry name" value="FlhF"/>
    <property type="match status" value="1"/>
</dbReference>
<keyword evidence="16" id="KW-0282">Flagellum</keyword>
<keyword evidence="6" id="KW-0547">Nucleotide-binding</keyword>
<dbReference type="InterPro" id="IPR027417">
    <property type="entry name" value="P-loop_NTPase"/>
</dbReference>
<evidence type="ECO:0000256" key="11">
    <source>
        <dbReference type="ARBA" id="ARBA00023225"/>
    </source>
</evidence>
<evidence type="ECO:0000256" key="4">
    <source>
        <dbReference type="ARBA" id="ARBA00022448"/>
    </source>
</evidence>
<reference evidence="17" key="1">
    <citation type="journal article" date="2019" name="Int. J. Syst. Evol. Microbiol.">
        <title>The Global Catalogue of Microorganisms (GCM) 10K type strain sequencing project: providing services to taxonomists for standard genome sequencing and annotation.</title>
        <authorList>
            <consortium name="The Broad Institute Genomics Platform"/>
            <consortium name="The Broad Institute Genome Sequencing Center for Infectious Disease"/>
            <person name="Wu L."/>
            <person name="Ma J."/>
        </authorList>
    </citation>
    <scope>NUCLEOTIDE SEQUENCE [LARGE SCALE GENOMIC DNA]</scope>
    <source>
        <strain evidence="17">CGMCC 1.15044</strain>
    </source>
</reference>
<keyword evidence="9" id="KW-0342">GTP-binding</keyword>
<dbReference type="InterPro" id="IPR000897">
    <property type="entry name" value="SRP54_GTPase_dom"/>
</dbReference>
<feature type="domain" description="SRP54-type proteins GTP-binding" evidence="15">
    <location>
        <begin position="113"/>
        <end position="304"/>
    </location>
</feature>
<keyword evidence="16" id="KW-0966">Cell projection</keyword>
<dbReference type="SMART" id="SM00382">
    <property type="entry name" value="AAA"/>
    <property type="match status" value="1"/>
</dbReference>
<dbReference type="SMART" id="SM00962">
    <property type="entry name" value="SRP54"/>
    <property type="match status" value="1"/>
</dbReference>
<sequence>MREAITKEASHPNEDLFKSLLLNDIQQMKTMMNKLAREHSDERILPEPLEGILNRLKAQEIDPELAESWIKPAYEAWEASGESLGELELKQKVRGEIGRFLETRLSEGIADTARMVYVAGPTGVGKTTTIAKMAADQIFRKQKKVGFITADTYRISAVEQLRTYASILNVPLEIVQSPGDMKRAAARLEHCDLIFMDTAGRNYLNELYVAELHSLLAVKEQSETCLVLSLTSKSKDMKTIAEHFSKYGLDKVIFTKLDETESCGGLFNLLSEYPLKLLFLTNGQNVPDDLVSADQELLLNMLLGDESV</sequence>
<dbReference type="Gene3D" id="1.20.120.1380">
    <property type="entry name" value="Flagellar FlhF biosynthesis protein, N domain"/>
    <property type="match status" value="1"/>
</dbReference>
<comment type="caution">
    <text evidence="16">The sequence shown here is derived from an EMBL/GenBank/DDBJ whole genome shotgun (WGS) entry which is preliminary data.</text>
</comment>
<evidence type="ECO:0000256" key="2">
    <source>
        <dbReference type="ARBA" id="ARBA00008531"/>
    </source>
</evidence>
<dbReference type="Pfam" id="PF00448">
    <property type="entry name" value="SRP54"/>
    <property type="match status" value="1"/>
</dbReference>
<evidence type="ECO:0000256" key="13">
    <source>
        <dbReference type="ARBA" id="ARBA00030866"/>
    </source>
</evidence>
<dbReference type="EMBL" id="BMHF01000008">
    <property type="protein sequence ID" value="GGA39592.1"/>
    <property type="molecule type" value="Genomic_DNA"/>
</dbReference>
<evidence type="ECO:0000259" key="15">
    <source>
        <dbReference type="SMART" id="SM00962"/>
    </source>
</evidence>
<evidence type="ECO:0000256" key="6">
    <source>
        <dbReference type="ARBA" id="ARBA00022741"/>
    </source>
</evidence>
<evidence type="ECO:0000256" key="1">
    <source>
        <dbReference type="ARBA" id="ARBA00004413"/>
    </source>
</evidence>
<evidence type="ECO:0000256" key="7">
    <source>
        <dbReference type="ARBA" id="ARBA00022795"/>
    </source>
</evidence>
<dbReference type="InterPro" id="IPR003593">
    <property type="entry name" value="AAA+_ATPase"/>
</dbReference>
<proteinExistence type="inferred from homology"/>
<evidence type="ECO:0000256" key="12">
    <source>
        <dbReference type="ARBA" id="ARBA00025337"/>
    </source>
</evidence>
<dbReference type="SUPFAM" id="SSF52540">
    <property type="entry name" value="P-loop containing nucleoside triphosphate hydrolases"/>
    <property type="match status" value="1"/>
</dbReference>
<protein>
    <recommendedName>
        <fullName evidence="3">Flagellar biosynthesis protein FlhF</fullName>
    </recommendedName>
    <alternativeName>
        <fullName evidence="13">Flagella-associated GTP-binding protein</fullName>
    </alternativeName>
</protein>